<accession>A0AA35WVP7</accession>
<name>A0AA35WVP7_GEOBA</name>
<proteinExistence type="predicted"/>
<dbReference type="EMBL" id="CASHTH010002329">
    <property type="protein sequence ID" value="CAI8028360.1"/>
    <property type="molecule type" value="Genomic_DNA"/>
</dbReference>
<evidence type="ECO:0000313" key="3">
    <source>
        <dbReference type="Proteomes" id="UP001174909"/>
    </source>
</evidence>
<feature type="compositionally biased region" description="Polar residues" evidence="1">
    <location>
        <begin position="18"/>
        <end position="33"/>
    </location>
</feature>
<sequence length="33" mass="3713">MRRSCAPSQVSKRKNDSENVSPPSKVSSQLRRP</sequence>
<dbReference type="AlphaFoldDB" id="A0AA35WVP7"/>
<reference evidence="2" key="1">
    <citation type="submission" date="2023-03" db="EMBL/GenBank/DDBJ databases">
        <authorList>
            <person name="Steffen K."/>
            <person name="Cardenas P."/>
        </authorList>
    </citation>
    <scope>NUCLEOTIDE SEQUENCE</scope>
</reference>
<evidence type="ECO:0000313" key="2">
    <source>
        <dbReference type="EMBL" id="CAI8028360.1"/>
    </source>
</evidence>
<dbReference type="Proteomes" id="UP001174909">
    <property type="component" value="Unassembled WGS sequence"/>
</dbReference>
<evidence type="ECO:0000256" key="1">
    <source>
        <dbReference type="SAM" id="MobiDB-lite"/>
    </source>
</evidence>
<organism evidence="2 3">
    <name type="scientific">Geodia barretti</name>
    <name type="common">Barrett's horny sponge</name>
    <dbReference type="NCBI Taxonomy" id="519541"/>
    <lineage>
        <taxon>Eukaryota</taxon>
        <taxon>Metazoa</taxon>
        <taxon>Porifera</taxon>
        <taxon>Demospongiae</taxon>
        <taxon>Heteroscleromorpha</taxon>
        <taxon>Tetractinellida</taxon>
        <taxon>Astrophorina</taxon>
        <taxon>Geodiidae</taxon>
        <taxon>Geodia</taxon>
    </lineage>
</organism>
<keyword evidence="3" id="KW-1185">Reference proteome</keyword>
<protein>
    <submittedName>
        <fullName evidence="2">Uncharacterized protein</fullName>
    </submittedName>
</protein>
<feature type="region of interest" description="Disordered" evidence="1">
    <location>
        <begin position="1"/>
        <end position="33"/>
    </location>
</feature>
<feature type="compositionally biased region" description="Polar residues" evidence="1">
    <location>
        <begin position="1"/>
        <end position="10"/>
    </location>
</feature>
<gene>
    <name evidence="2" type="ORF">GBAR_LOCUS16184</name>
</gene>
<comment type="caution">
    <text evidence="2">The sequence shown here is derived from an EMBL/GenBank/DDBJ whole genome shotgun (WGS) entry which is preliminary data.</text>
</comment>